<feature type="non-terminal residue" evidence="1">
    <location>
        <position position="93"/>
    </location>
</feature>
<sequence length="93" mass="10431">LATIKEVRGGDEGNREGLGSQALKKCWEFCPNFIAEHPSHSQEFFTSTSGWVFPPRFENLQTGVFNEVCSIDIKSCYANIMRDYPLPCGSPEL</sequence>
<gene>
    <name evidence="1" type="ORF">RPERSI_LOCUS34745</name>
</gene>
<comment type="caution">
    <text evidence="1">The sequence shown here is derived from an EMBL/GenBank/DDBJ whole genome shotgun (WGS) entry which is preliminary data.</text>
</comment>
<feature type="non-terminal residue" evidence="1">
    <location>
        <position position="1"/>
    </location>
</feature>
<evidence type="ECO:0000313" key="1">
    <source>
        <dbReference type="EMBL" id="CAG8847674.1"/>
    </source>
</evidence>
<reference evidence="1" key="1">
    <citation type="submission" date="2021-06" db="EMBL/GenBank/DDBJ databases">
        <authorList>
            <person name="Kallberg Y."/>
            <person name="Tangrot J."/>
            <person name="Rosling A."/>
        </authorList>
    </citation>
    <scope>NUCLEOTIDE SEQUENCE</scope>
    <source>
        <strain evidence="1">MA461A</strain>
    </source>
</reference>
<proteinExistence type="predicted"/>
<dbReference type="EMBL" id="CAJVQC010157105">
    <property type="protein sequence ID" value="CAG8847674.1"/>
    <property type="molecule type" value="Genomic_DNA"/>
</dbReference>
<organism evidence="1 2">
    <name type="scientific">Racocetra persica</name>
    <dbReference type="NCBI Taxonomy" id="160502"/>
    <lineage>
        <taxon>Eukaryota</taxon>
        <taxon>Fungi</taxon>
        <taxon>Fungi incertae sedis</taxon>
        <taxon>Mucoromycota</taxon>
        <taxon>Glomeromycotina</taxon>
        <taxon>Glomeromycetes</taxon>
        <taxon>Diversisporales</taxon>
        <taxon>Gigasporaceae</taxon>
        <taxon>Racocetra</taxon>
    </lineage>
</organism>
<protein>
    <submittedName>
        <fullName evidence="1">5374_t:CDS:1</fullName>
    </submittedName>
</protein>
<dbReference type="Proteomes" id="UP000789920">
    <property type="component" value="Unassembled WGS sequence"/>
</dbReference>
<evidence type="ECO:0000313" key="2">
    <source>
        <dbReference type="Proteomes" id="UP000789920"/>
    </source>
</evidence>
<name>A0ACA9SWI2_9GLOM</name>
<accession>A0ACA9SWI2</accession>
<keyword evidence="2" id="KW-1185">Reference proteome</keyword>